<proteinExistence type="predicted"/>
<reference evidence="1" key="1">
    <citation type="journal article" date="2015" name="Nature">
        <title>Complex archaea that bridge the gap between prokaryotes and eukaryotes.</title>
        <authorList>
            <person name="Spang A."/>
            <person name="Saw J.H."/>
            <person name="Jorgensen S.L."/>
            <person name="Zaremba-Niedzwiedzka K."/>
            <person name="Martijn J."/>
            <person name="Lind A.E."/>
            <person name="van Eijk R."/>
            <person name="Schleper C."/>
            <person name="Guy L."/>
            <person name="Ettema T.J."/>
        </authorList>
    </citation>
    <scope>NUCLEOTIDE SEQUENCE</scope>
</reference>
<organism evidence="1">
    <name type="scientific">marine sediment metagenome</name>
    <dbReference type="NCBI Taxonomy" id="412755"/>
    <lineage>
        <taxon>unclassified sequences</taxon>
        <taxon>metagenomes</taxon>
        <taxon>ecological metagenomes</taxon>
    </lineage>
</organism>
<dbReference type="EMBL" id="LAZR01044442">
    <property type="protein sequence ID" value="KKL04639.1"/>
    <property type="molecule type" value="Genomic_DNA"/>
</dbReference>
<sequence>YDLYILGDEKFLGYSDQQLDYEEETIPFETGEIPAEQIREDTIRTVHGFSGNLRNFGADIFTEISNVLKSGDTNIDSLVSEFKTWRTQILNEGNIGSRYVIAINEMDQYLNTLMNNKVNVLQGLTDLETQLGTAQGVFERAETYEGLLEQHGMDLTEYEQMSEDEQIEWLKGLPEGALPAGIGLSSGYQELEGLVSWQRQFENLVENLEAGGFQLDDGTVDIEGLRNSDHPFGGWLSTVLEESYKTGRIMGDIVDEEGNLAPELTEMTEYFAQNEGLKQDYMDFNRQMASHAVASGKSLNSGYYSDHVANVISQTAFDITGQVSERIMDDIKKQYDYVANSFKSLLEEARSATEAETFGNALSQAYAGIEEQYRQWAETLAASVAETEAAAQGQQITGILTFILNLIGLAL</sequence>
<dbReference type="AlphaFoldDB" id="A0A0F9A504"/>
<comment type="caution">
    <text evidence="1">The sequence shown here is derived from an EMBL/GenBank/DDBJ whole genome shotgun (WGS) entry which is preliminary data.</text>
</comment>
<gene>
    <name evidence="1" type="ORF">LCGC14_2614060</name>
</gene>
<protein>
    <submittedName>
        <fullName evidence="1">Uncharacterized protein</fullName>
    </submittedName>
</protein>
<name>A0A0F9A504_9ZZZZ</name>
<evidence type="ECO:0000313" key="1">
    <source>
        <dbReference type="EMBL" id="KKL04639.1"/>
    </source>
</evidence>
<accession>A0A0F9A504</accession>
<feature type="non-terminal residue" evidence="1">
    <location>
        <position position="1"/>
    </location>
</feature>